<name>A0A0V0GGI3_SOLCH</name>
<proteinExistence type="predicted"/>
<dbReference type="AlphaFoldDB" id="A0A0V0GGI3"/>
<reference evidence="1" key="1">
    <citation type="submission" date="2015-12" db="EMBL/GenBank/DDBJ databases">
        <title>Gene expression during late stages of embryo sac development: a critical building block for successful pollen-pistil interactions.</title>
        <authorList>
            <person name="Liu Y."/>
            <person name="Joly V."/>
            <person name="Sabar M."/>
            <person name="Matton D.P."/>
        </authorList>
    </citation>
    <scope>NUCLEOTIDE SEQUENCE</scope>
</reference>
<organism evidence="1">
    <name type="scientific">Solanum chacoense</name>
    <name type="common">Chaco potato</name>
    <dbReference type="NCBI Taxonomy" id="4108"/>
    <lineage>
        <taxon>Eukaryota</taxon>
        <taxon>Viridiplantae</taxon>
        <taxon>Streptophyta</taxon>
        <taxon>Embryophyta</taxon>
        <taxon>Tracheophyta</taxon>
        <taxon>Spermatophyta</taxon>
        <taxon>Magnoliopsida</taxon>
        <taxon>eudicotyledons</taxon>
        <taxon>Gunneridae</taxon>
        <taxon>Pentapetalae</taxon>
        <taxon>asterids</taxon>
        <taxon>lamiids</taxon>
        <taxon>Solanales</taxon>
        <taxon>Solanaceae</taxon>
        <taxon>Solanoideae</taxon>
        <taxon>Solaneae</taxon>
        <taxon>Solanum</taxon>
    </lineage>
</organism>
<evidence type="ECO:0000313" key="1">
    <source>
        <dbReference type="EMBL" id="JAP07199.1"/>
    </source>
</evidence>
<sequence>MKPNADGCKKRESQFLFGTLQYLVRTHAYTSSGTPLFHHAKHPCKLSQSHPIQCETSHRSC</sequence>
<dbReference type="EMBL" id="GEDG01039259">
    <property type="protein sequence ID" value="JAP07199.1"/>
    <property type="molecule type" value="Transcribed_RNA"/>
</dbReference>
<accession>A0A0V0GGI3</accession>
<protein>
    <submittedName>
        <fullName evidence="1">Putative ovule protein</fullName>
    </submittedName>
</protein>